<reference evidence="7 8" key="1">
    <citation type="submission" date="2018-06" db="EMBL/GenBank/DDBJ databases">
        <title>Extensive metabolic versatility and redundancy in microbially diverse, dynamic hydrothermal sediments.</title>
        <authorList>
            <person name="Dombrowski N."/>
            <person name="Teske A."/>
            <person name="Baker B.J."/>
        </authorList>
    </citation>
    <scope>NUCLEOTIDE SEQUENCE [LARGE SCALE GENOMIC DNA]</scope>
    <source>
        <strain evidence="7">B66_G16</strain>
    </source>
</reference>
<dbReference type="GO" id="GO:0004760">
    <property type="term" value="F:L-serine-pyruvate transaminase activity"/>
    <property type="evidence" value="ECO:0007669"/>
    <property type="project" value="TreeGrafter"/>
</dbReference>
<dbReference type="Proteomes" id="UP000278475">
    <property type="component" value="Unassembled WGS sequence"/>
</dbReference>
<keyword evidence="3 7" id="KW-0032">Aminotransferase</keyword>
<organism evidence="7 8">
    <name type="scientific">Thermoproteota archaeon</name>
    <dbReference type="NCBI Taxonomy" id="2056631"/>
    <lineage>
        <taxon>Archaea</taxon>
        <taxon>Thermoproteota</taxon>
    </lineage>
</organism>
<evidence type="ECO:0000313" key="8">
    <source>
        <dbReference type="Proteomes" id="UP000278475"/>
    </source>
</evidence>
<dbReference type="SUPFAM" id="SSF53383">
    <property type="entry name" value="PLP-dependent transferases"/>
    <property type="match status" value="1"/>
</dbReference>
<feature type="domain" description="Aminotransferase class V" evidence="6">
    <location>
        <begin position="4"/>
        <end position="320"/>
    </location>
</feature>
<evidence type="ECO:0000256" key="4">
    <source>
        <dbReference type="ARBA" id="ARBA00022679"/>
    </source>
</evidence>
<evidence type="ECO:0000256" key="1">
    <source>
        <dbReference type="ARBA" id="ARBA00001933"/>
    </source>
</evidence>
<dbReference type="InterPro" id="IPR000192">
    <property type="entry name" value="Aminotrans_V_dom"/>
</dbReference>
<evidence type="ECO:0000259" key="6">
    <source>
        <dbReference type="Pfam" id="PF00266"/>
    </source>
</evidence>
<dbReference type="GO" id="GO:0019265">
    <property type="term" value="P:glycine biosynthetic process, by transamination of glyoxylate"/>
    <property type="evidence" value="ECO:0007669"/>
    <property type="project" value="TreeGrafter"/>
</dbReference>
<dbReference type="InterPro" id="IPR015421">
    <property type="entry name" value="PyrdxlP-dep_Trfase_major"/>
</dbReference>
<gene>
    <name evidence="7" type="ORF">DRJ31_00285</name>
</gene>
<dbReference type="InterPro" id="IPR024169">
    <property type="entry name" value="SP_NH2Trfase/AEP_transaminase"/>
</dbReference>
<proteinExistence type="inferred from homology"/>
<comment type="caution">
    <text evidence="7">The sequence shown here is derived from an EMBL/GenBank/DDBJ whole genome shotgun (WGS) entry which is preliminary data.</text>
</comment>
<accession>A0A497EU42</accession>
<comment type="similarity">
    <text evidence="2">Belongs to the class-V pyridoxal-phosphate-dependent aminotransferase family.</text>
</comment>
<dbReference type="InterPro" id="IPR015424">
    <property type="entry name" value="PyrdxlP-dep_Trfase"/>
</dbReference>
<evidence type="ECO:0000256" key="3">
    <source>
        <dbReference type="ARBA" id="ARBA00022576"/>
    </source>
</evidence>
<evidence type="ECO:0000256" key="5">
    <source>
        <dbReference type="ARBA" id="ARBA00022898"/>
    </source>
</evidence>
<dbReference type="GO" id="GO:0008453">
    <property type="term" value="F:alanine-glyoxylate transaminase activity"/>
    <property type="evidence" value="ECO:0007669"/>
    <property type="project" value="TreeGrafter"/>
</dbReference>
<dbReference type="Gene3D" id="3.40.640.10">
    <property type="entry name" value="Type I PLP-dependent aspartate aminotransferase-like (Major domain)"/>
    <property type="match status" value="1"/>
</dbReference>
<dbReference type="PIRSF" id="PIRSF000524">
    <property type="entry name" value="SPT"/>
    <property type="match status" value="1"/>
</dbReference>
<dbReference type="PANTHER" id="PTHR21152:SF24">
    <property type="entry name" value="ALANINE--GLYOXYLATE AMINOTRANSFERASE 1"/>
    <property type="match status" value="1"/>
</dbReference>
<keyword evidence="5" id="KW-0663">Pyridoxal phosphate</keyword>
<dbReference type="Gene3D" id="3.90.1150.10">
    <property type="entry name" value="Aspartate Aminotransferase, domain 1"/>
    <property type="match status" value="1"/>
</dbReference>
<evidence type="ECO:0000256" key="2">
    <source>
        <dbReference type="ARBA" id="ARBA00009236"/>
    </source>
</evidence>
<sequence>MLPGPTNVPPRVMQAMLKPIINHRGPEFHEFYPRLLEKVKYVFQTQNDVLVLTSSGTGSVDAGVSNVIKPGDKAIVPVMGTFSERVADLVKAYGGVPITLSVDYGKAPKASDVEELFEKNKDAKALIVVHNETSTGVTVRDLAKMGEIAKKYGALFLVDAISILGGDELPVDKWNIDICMGASQKCLAAPPGLALISISQDAWKVIERQNDLAPRYFNLLRYKRYLIEDRETPYTPALSLMFALDEAINMIMEEGLDRWIWRQKLTARAFYKAFEEDGLSLFAEENSRSNTVIAVKVPQGVSSKTLREIMRTKYSVVVAGGFGKLRDAIFRVGNMGIVSAREVVTTIAAVEGALKELGIQNEGRGLVAALELLKELK</sequence>
<name>A0A497EU42_9CREN</name>
<dbReference type="Pfam" id="PF00266">
    <property type="entry name" value="Aminotran_5"/>
    <property type="match status" value="1"/>
</dbReference>
<evidence type="ECO:0000313" key="7">
    <source>
        <dbReference type="EMBL" id="RLE50767.1"/>
    </source>
</evidence>
<dbReference type="EMBL" id="QMQV01000001">
    <property type="protein sequence ID" value="RLE50767.1"/>
    <property type="molecule type" value="Genomic_DNA"/>
</dbReference>
<dbReference type="InterPro" id="IPR015422">
    <property type="entry name" value="PyrdxlP-dep_Trfase_small"/>
</dbReference>
<dbReference type="PANTHER" id="PTHR21152">
    <property type="entry name" value="AMINOTRANSFERASE CLASS V"/>
    <property type="match status" value="1"/>
</dbReference>
<keyword evidence="4" id="KW-0808">Transferase</keyword>
<dbReference type="FunFam" id="3.40.640.10:FF:000027">
    <property type="entry name" value="Serine--pyruvate aminotransferase, mitochondrial"/>
    <property type="match status" value="1"/>
</dbReference>
<protein>
    <submittedName>
        <fullName evidence="7">Aminotransferase</fullName>
    </submittedName>
</protein>
<comment type="cofactor">
    <cofactor evidence="1">
        <name>pyridoxal 5'-phosphate</name>
        <dbReference type="ChEBI" id="CHEBI:597326"/>
    </cofactor>
</comment>
<dbReference type="AlphaFoldDB" id="A0A497EU42"/>